<dbReference type="InterPro" id="IPR032567">
    <property type="entry name" value="RTL1-rel"/>
</dbReference>
<dbReference type="InterPro" id="IPR021109">
    <property type="entry name" value="Peptidase_aspartic_dom_sf"/>
</dbReference>
<accession>A0ABD2ZW78</accession>
<dbReference type="AlphaFoldDB" id="A0ABD2ZW78"/>
<proteinExistence type="predicted"/>
<dbReference type="EMBL" id="JBJUIK010000007">
    <property type="protein sequence ID" value="KAL3522465.1"/>
    <property type="molecule type" value="Genomic_DNA"/>
</dbReference>
<dbReference type="Gene3D" id="2.40.70.10">
    <property type="entry name" value="Acid Proteases"/>
    <property type="match status" value="1"/>
</dbReference>
<protein>
    <recommendedName>
        <fullName evidence="3">Aspartic peptidase DDI1-type domain-containing protein</fullName>
    </recommendedName>
</protein>
<evidence type="ECO:0000313" key="1">
    <source>
        <dbReference type="EMBL" id="KAL3522465.1"/>
    </source>
</evidence>
<comment type="caution">
    <text evidence="1">The sequence shown here is derived from an EMBL/GenBank/DDBJ whole genome shotgun (WGS) entry which is preliminary data.</text>
</comment>
<reference evidence="1 2" key="1">
    <citation type="submission" date="2024-11" db="EMBL/GenBank/DDBJ databases">
        <title>A near-complete genome assembly of Cinchona calisaya.</title>
        <authorList>
            <person name="Lian D.C."/>
            <person name="Zhao X.W."/>
            <person name="Wei L."/>
        </authorList>
    </citation>
    <scope>NUCLEOTIDE SEQUENCE [LARGE SCALE GENOMIC DNA]</scope>
    <source>
        <tissue evidence="1">Nenye</tissue>
    </source>
</reference>
<gene>
    <name evidence="1" type="ORF">ACH5RR_015299</name>
</gene>
<organism evidence="1 2">
    <name type="scientific">Cinchona calisaya</name>
    <dbReference type="NCBI Taxonomy" id="153742"/>
    <lineage>
        <taxon>Eukaryota</taxon>
        <taxon>Viridiplantae</taxon>
        <taxon>Streptophyta</taxon>
        <taxon>Embryophyta</taxon>
        <taxon>Tracheophyta</taxon>
        <taxon>Spermatophyta</taxon>
        <taxon>Magnoliopsida</taxon>
        <taxon>eudicotyledons</taxon>
        <taxon>Gunneridae</taxon>
        <taxon>Pentapetalae</taxon>
        <taxon>asterids</taxon>
        <taxon>lamiids</taxon>
        <taxon>Gentianales</taxon>
        <taxon>Rubiaceae</taxon>
        <taxon>Cinchonoideae</taxon>
        <taxon>Cinchoneae</taxon>
        <taxon>Cinchona</taxon>
    </lineage>
</organism>
<dbReference type="PANTHER" id="PTHR15503">
    <property type="entry name" value="LDOC1 RELATED"/>
    <property type="match status" value="1"/>
</dbReference>
<dbReference type="SUPFAM" id="SSF50630">
    <property type="entry name" value="Acid proteases"/>
    <property type="match status" value="1"/>
</dbReference>
<dbReference type="PANTHER" id="PTHR15503:SF45">
    <property type="entry name" value="RNA-DIRECTED DNA POLYMERASE HOMOLOG"/>
    <property type="match status" value="1"/>
</dbReference>
<dbReference type="CDD" id="cd00303">
    <property type="entry name" value="retropepsin_like"/>
    <property type="match status" value="1"/>
</dbReference>
<name>A0ABD2ZW78_9GENT</name>
<evidence type="ECO:0000313" key="2">
    <source>
        <dbReference type="Proteomes" id="UP001630127"/>
    </source>
</evidence>
<evidence type="ECO:0008006" key="3">
    <source>
        <dbReference type="Google" id="ProtNLM"/>
    </source>
</evidence>
<dbReference type="Proteomes" id="UP001630127">
    <property type="component" value="Unassembled WGS sequence"/>
</dbReference>
<keyword evidence="2" id="KW-1185">Reference proteome</keyword>
<dbReference type="Pfam" id="PF13975">
    <property type="entry name" value="gag-asp_proteas"/>
    <property type="match status" value="1"/>
</dbReference>
<sequence length="262" mass="29125">MARECPLKAKLAAMAMEEEKAEEKQLRSLRILNTIKVKKSQKKRGLMFANVKIAGHKLSTLVDTGATDFFISIEAAKKFNLQVGKGIGTLKTVNTKEVHVHGLVSNVDVAIGKWKGKTSLEIIPLVDYGVVIGLDFLDRISAILLPFADCICILDPQCQCVVPLKDEVRKGSQDPICHPTMQRIETRRAKLPCDPKDGRGRQPRKVPEGVAVVLEEFKSVMPAELQKKLPPKREVDREMELIPGTKPPAMVLYRLSPLELQS</sequence>